<sequence length="123" mass="14068">MDKKIDQILDLLRNKPQSQEIEKMEQIAAKIITDIANKIDKCECNKEITELLKNKAGINRSKSAGDLPKDDQIQKTPKEPETKKPVQGWRYKWPNYNVGNAELGSSGNPKAMRWPEDLDNYKG</sequence>
<name>A0ABQ7VPL6_SOLTU</name>
<dbReference type="Gene3D" id="6.10.250.630">
    <property type="match status" value="1"/>
</dbReference>
<dbReference type="EMBL" id="JAIVGD010000011">
    <property type="protein sequence ID" value="KAH0770011.1"/>
    <property type="molecule type" value="Genomic_DNA"/>
</dbReference>
<feature type="region of interest" description="Disordered" evidence="1">
    <location>
        <begin position="100"/>
        <end position="123"/>
    </location>
</feature>
<feature type="region of interest" description="Disordered" evidence="1">
    <location>
        <begin position="57"/>
        <end position="88"/>
    </location>
</feature>
<organism evidence="2 3">
    <name type="scientific">Solanum tuberosum</name>
    <name type="common">Potato</name>
    <dbReference type="NCBI Taxonomy" id="4113"/>
    <lineage>
        <taxon>Eukaryota</taxon>
        <taxon>Viridiplantae</taxon>
        <taxon>Streptophyta</taxon>
        <taxon>Embryophyta</taxon>
        <taxon>Tracheophyta</taxon>
        <taxon>Spermatophyta</taxon>
        <taxon>Magnoliopsida</taxon>
        <taxon>eudicotyledons</taxon>
        <taxon>Gunneridae</taxon>
        <taxon>Pentapetalae</taxon>
        <taxon>asterids</taxon>
        <taxon>lamiids</taxon>
        <taxon>Solanales</taxon>
        <taxon>Solanaceae</taxon>
        <taxon>Solanoideae</taxon>
        <taxon>Solaneae</taxon>
        <taxon>Solanum</taxon>
    </lineage>
</organism>
<keyword evidence="3" id="KW-1185">Reference proteome</keyword>
<gene>
    <name evidence="2" type="ORF">KY290_013992</name>
</gene>
<feature type="compositionally biased region" description="Basic and acidic residues" evidence="1">
    <location>
        <begin position="113"/>
        <end position="123"/>
    </location>
</feature>
<evidence type="ECO:0000256" key="1">
    <source>
        <dbReference type="SAM" id="MobiDB-lite"/>
    </source>
</evidence>
<proteinExistence type="predicted"/>
<feature type="compositionally biased region" description="Basic and acidic residues" evidence="1">
    <location>
        <begin position="67"/>
        <end position="84"/>
    </location>
</feature>
<evidence type="ECO:0000313" key="3">
    <source>
        <dbReference type="Proteomes" id="UP000826656"/>
    </source>
</evidence>
<comment type="caution">
    <text evidence="2">The sequence shown here is derived from an EMBL/GenBank/DDBJ whole genome shotgun (WGS) entry which is preliminary data.</text>
</comment>
<evidence type="ECO:0000313" key="2">
    <source>
        <dbReference type="EMBL" id="KAH0770011.1"/>
    </source>
</evidence>
<dbReference type="InterPro" id="IPR004986">
    <property type="entry name" value="Caulimo_virion-assoc"/>
</dbReference>
<protein>
    <submittedName>
        <fullName evidence="2">Uncharacterized protein</fullName>
    </submittedName>
</protein>
<accession>A0ABQ7VPL6</accession>
<dbReference type="Proteomes" id="UP000826656">
    <property type="component" value="Unassembled WGS sequence"/>
</dbReference>
<dbReference type="Pfam" id="PF03310">
    <property type="entry name" value="Cauli_DNA-bind"/>
    <property type="match status" value="1"/>
</dbReference>
<reference evidence="2 3" key="1">
    <citation type="journal article" date="2021" name="bioRxiv">
        <title>Chromosome-scale and haplotype-resolved genome assembly of a tetraploid potato cultivar.</title>
        <authorList>
            <person name="Sun H."/>
            <person name="Jiao W.-B."/>
            <person name="Krause K."/>
            <person name="Campoy J.A."/>
            <person name="Goel M."/>
            <person name="Folz-Donahue K."/>
            <person name="Kukat C."/>
            <person name="Huettel B."/>
            <person name="Schneeberger K."/>
        </authorList>
    </citation>
    <scope>NUCLEOTIDE SEQUENCE [LARGE SCALE GENOMIC DNA]</scope>
    <source>
        <strain evidence="2">SolTubOtavaFocal</strain>
        <tissue evidence="2">Leaves</tissue>
    </source>
</reference>